<dbReference type="EMBL" id="RBXT01000001">
    <property type="protein sequence ID" value="RKT79306.1"/>
    <property type="molecule type" value="Genomic_DNA"/>
</dbReference>
<keyword evidence="5 14" id="KW-0762">Sugar transport</keyword>
<evidence type="ECO:0000256" key="4">
    <source>
        <dbReference type="ARBA" id="ARBA00022519"/>
    </source>
</evidence>
<feature type="transmembrane region" description="Helical" evidence="12">
    <location>
        <begin position="258"/>
        <end position="276"/>
    </location>
</feature>
<comment type="function">
    <text evidence="9">Part of the binding-protein-dependent transport system for D-xylose. Probably responsible for the translocation of the substrate across the membrane.</text>
</comment>
<evidence type="ECO:0000256" key="5">
    <source>
        <dbReference type="ARBA" id="ARBA00022597"/>
    </source>
</evidence>
<feature type="transmembrane region" description="Helical" evidence="12">
    <location>
        <begin position="147"/>
        <end position="165"/>
    </location>
</feature>
<feature type="transmembrane region" description="Helical" evidence="12">
    <location>
        <begin position="66"/>
        <end position="86"/>
    </location>
</feature>
<protein>
    <recommendedName>
        <fullName evidence="10">Xylose transport system permease protein XylH</fullName>
    </recommendedName>
</protein>
<dbReference type="Proteomes" id="UP000590811">
    <property type="component" value="Unassembled WGS sequence"/>
</dbReference>
<evidence type="ECO:0000313" key="13">
    <source>
        <dbReference type="EMBL" id="MBB2986556.1"/>
    </source>
</evidence>
<feature type="transmembrane region" description="Helical" evidence="12">
    <location>
        <begin position="98"/>
        <end position="118"/>
    </location>
</feature>
<keyword evidence="7 12" id="KW-1133">Transmembrane helix</keyword>
<evidence type="ECO:0000256" key="12">
    <source>
        <dbReference type="SAM" id="Phobius"/>
    </source>
</evidence>
<evidence type="ECO:0000256" key="10">
    <source>
        <dbReference type="ARBA" id="ARBA00035686"/>
    </source>
</evidence>
<evidence type="ECO:0000256" key="7">
    <source>
        <dbReference type="ARBA" id="ARBA00022989"/>
    </source>
</evidence>
<gene>
    <name evidence="14" type="ORF">DFJ68_2773</name>
    <name evidence="13" type="ORF">FHW14_001710</name>
</gene>
<feature type="transmembrane region" description="Helical" evidence="12">
    <location>
        <begin position="212"/>
        <end position="237"/>
    </location>
</feature>
<accession>A0A495Y2M2</accession>
<evidence type="ECO:0000313" key="15">
    <source>
        <dbReference type="Proteomes" id="UP000278440"/>
    </source>
</evidence>
<dbReference type="PANTHER" id="PTHR32196:SF32">
    <property type="entry name" value="XYLOSE TRANSPORT SYSTEM PERMEASE PROTEIN XYLH"/>
    <property type="match status" value="1"/>
</dbReference>
<feature type="transmembrane region" description="Helical" evidence="12">
    <location>
        <begin position="329"/>
        <end position="354"/>
    </location>
</feature>
<feature type="region of interest" description="Disordered" evidence="11">
    <location>
        <begin position="1"/>
        <end position="24"/>
    </location>
</feature>
<organism evidence="14 15">
    <name type="scientific">Terracoccus luteus</name>
    <dbReference type="NCBI Taxonomy" id="53356"/>
    <lineage>
        <taxon>Bacteria</taxon>
        <taxon>Bacillati</taxon>
        <taxon>Actinomycetota</taxon>
        <taxon>Actinomycetes</taxon>
        <taxon>Micrococcales</taxon>
        <taxon>Intrasporangiaceae</taxon>
        <taxon>Terracoccus</taxon>
    </lineage>
</organism>
<feature type="transmembrane region" description="Helical" evidence="12">
    <location>
        <begin position="389"/>
        <end position="408"/>
    </location>
</feature>
<evidence type="ECO:0000256" key="2">
    <source>
        <dbReference type="ARBA" id="ARBA00022448"/>
    </source>
</evidence>
<feature type="transmembrane region" description="Helical" evidence="12">
    <location>
        <begin position="172"/>
        <end position="192"/>
    </location>
</feature>
<keyword evidence="3" id="KW-1003">Cell membrane</keyword>
<proteinExistence type="predicted"/>
<dbReference type="AlphaFoldDB" id="A0A495Y2M2"/>
<evidence type="ECO:0000256" key="1">
    <source>
        <dbReference type="ARBA" id="ARBA00004651"/>
    </source>
</evidence>
<feature type="compositionally biased region" description="Polar residues" evidence="11">
    <location>
        <begin position="1"/>
        <end position="19"/>
    </location>
</feature>
<keyword evidence="8 12" id="KW-0472">Membrane</keyword>
<dbReference type="Pfam" id="PF02653">
    <property type="entry name" value="BPD_transp_2"/>
    <property type="match status" value="1"/>
</dbReference>
<name>A0A495Y2M2_9MICO</name>
<comment type="subcellular location">
    <subcellularLocation>
        <location evidence="1">Cell membrane</location>
        <topology evidence="1">Multi-pass membrane protein</topology>
    </subcellularLocation>
</comment>
<feature type="transmembrane region" description="Helical" evidence="12">
    <location>
        <begin position="282"/>
        <end position="300"/>
    </location>
</feature>
<reference evidence="14 15" key="1">
    <citation type="submission" date="2018-10" db="EMBL/GenBank/DDBJ databases">
        <title>Sequencing the genomes of 1000 actinobacteria strains.</title>
        <authorList>
            <person name="Klenk H.-P."/>
        </authorList>
    </citation>
    <scope>NUCLEOTIDE SEQUENCE [LARGE SCALE GENOMIC DNA]</scope>
    <source>
        <strain evidence="14 15">DSM 44267</strain>
    </source>
</reference>
<dbReference type="EMBL" id="JACHVT010000003">
    <property type="protein sequence ID" value="MBB2986556.1"/>
    <property type="molecule type" value="Genomic_DNA"/>
</dbReference>
<keyword evidence="2" id="KW-0813">Transport</keyword>
<evidence type="ECO:0000256" key="8">
    <source>
        <dbReference type="ARBA" id="ARBA00023136"/>
    </source>
</evidence>
<dbReference type="Proteomes" id="UP000278440">
    <property type="component" value="Unassembled WGS sequence"/>
</dbReference>
<feature type="transmembrane region" description="Helical" evidence="12">
    <location>
        <begin position="123"/>
        <end position="141"/>
    </location>
</feature>
<keyword evidence="15" id="KW-1185">Reference proteome</keyword>
<evidence type="ECO:0000313" key="14">
    <source>
        <dbReference type="EMBL" id="RKT79306.1"/>
    </source>
</evidence>
<evidence type="ECO:0000313" key="16">
    <source>
        <dbReference type="Proteomes" id="UP000590811"/>
    </source>
</evidence>
<evidence type="ECO:0000256" key="6">
    <source>
        <dbReference type="ARBA" id="ARBA00022692"/>
    </source>
</evidence>
<dbReference type="CDD" id="cd06579">
    <property type="entry name" value="TM_PBP1_transp_AraH_like"/>
    <property type="match status" value="1"/>
</dbReference>
<evidence type="ECO:0000256" key="3">
    <source>
        <dbReference type="ARBA" id="ARBA00022475"/>
    </source>
</evidence>
<dbReference type="InterPro" id="IPR001851">
    <property type="entry name" value="ABC_transp_permease"/>
</dbReference>
<keyword evidence="4" id="KW-0997">Cell inner membrane</keyword>
<evidence type="ECO:0000256" key="11">
    <source>
        <dbReference type="SAM" id="MobiDB-lite"/>
    </source>
</evidence>
<comment type="caution">
    <text evidence="14">The sequence shown here is derived from an EMBL/GenBank/DDBJ whole genome shotgun (WGS) entry which is preliminary data.</text>
</comment>
<dbReference type="PANTHER" id="PTHR32196">
    <property type="entry name" value="ABC TRANSPORTER PERMEASE PROTEIN YPHD-RELATED-RELATED"/>
    <property type="match status" value="1"/>
</dbReference>
<dbReference type="GO" id="GO:0005886">
    <property type="term" value="C:plasma membrane"/>
    <property type="evidence" value="ECO:0007669"/>
    <property type="project" value="UniProtKB-SubCell"/>
</dbReference>
<reference evidence="13 16" key="2">
    <citation type="submission" date="2020-08" db="EMBL/GenBank/DDBJ databases">
        <title>Genomic Encyclopedia of Type Strains, Phase IV (KMG-V): Genome sequencing to study the core and pangenomes of soil and plant-associated prokaryotes.</title>
        <authorList>
            <person name="Whitman W."/>
        </authorList>
    </citation>
    <scope>NUCLEOTIDE SEQUENCE [LARGE SCALE GENOMIC DNA]</scope>
    <source>
        <strain evidence="13 16">B3ACCR2</strain>
    </source>
</reference>
<evidence type="ECO:0000256" key="9">
    <source>
        <dbReference type="ARBA" id="ARBA00035611"/>
    </source>
</evidence>
<dbReference type="RefSeq" id="WP_245963655.1">
    <property type="nucleotide sequence ID" value="NZ_JACHVT010000003.1"/>
</dbReference>
<dbReference type="GO" id="GO:0022857">
    <property type="term" value="F:transmembrane transporter activity"/>
    <property type="evidence" value="ECO:0007669"/>
    <property type="project" value="InterPro"/>
</dbReference>
<sequence>MSSTTPDPTRDGSGSTGSARATEVADPTAATAALPADLQDERLIADAGGIGGMVRSFVARFRSGDLGALPVVIGLVIIWLVFQSLNDAFLSPRNLVNLTLQSAAIGTIAIGIVLVLLLGEIDLSVGSVSGLSAAVVAVGSVGRGWPIIVALLLAVAVGAVVGIAYGAMFTRFGVPSFVITLAGLLGFLGLQLKVLGAEGSINLPFESGLVKFAQATFLPAVVAYVIALAAVALYAATRLRSNTRRAAAGLSTVPVNMIVVRSVLLALLLVVPVAVLNRDRGVSVMFLVFLALVVVMDFAIRRTRWGRSVMAVGGNVEAARRAGINVNRVYLSVFALCSSFAALGGIFAAARLAAANQSSGGVDTNLNAIAAAVIGGTSLFGGRGSAYAALLGILVIQSISNGLALINLGSPERYMITGGVLLLAVTVDALSRRTRAAAGRA</sequence>
<keyword evidence="6 12" id="KW-0812">Transmembrane</keyword>